<keyword evidence="1" id="KW-0460">Magnesium</keyword>
<keyword evidence="1" id="KW-0479">Metal-binding</keyword>
<gene>
    <name evidence="2" type="ORF">LX66_3795</name>
</gene>
<comment type="caution">
    <text evidence="2">The sequence shown here is derived from an EMBL/GenBank/DDBJ whole genome shotgun (WGS) entry which is preliminary data.</text>
</comment>
<dbReference type="EMBL" id="VLLG01000004">
    <property type="protein sequence ID" value="TWI86537.1"/>
    <property type="molecule type" value="Genomic_DNA"/>
</dbReference>
<evidence type="ECO:0000313" key="3">
    <source>
        <dbReference type="Proteomes" id="UP000316778"/>
    </source>
</evidence>
<evidence type="ECO:0000256" key="1">
    <source>
        <dbReference type="RuleBase" id="RU366034"/>
    </source>
</evidence>
<dbReference type="SFLD" id="SFLDS00005">
    <property type="entry name" value="Isoprenoid_Synthase_Type_I"/>
    <property type="match status" value="1"/>
</dbReference>
<dbReference type="GO" id="GO:0046872">
    <property type="term" value="F:metal ion binding"/>
    <property type="evidence" value="ECO:0007669"/>
    <property type="project" value="UniProtKB-KW"/>
</dbReference>
<dbReference type="SFLD" id="SFLDG01020">
    <property type="entry name" value="Terpene_Cyclase_Like_2"/>
    <property type="match status" value="1"/>
</dbReference>
<sequence length="308" mass="35698">MIPFNVPNLPFDDLISPHIGELETKMNTWIQSLRDYPDSHKTKLRNMKLAHFSARLYPYADLPSLETISILALWIILNDDVHDGKTGRQLETMCRQSLQLLDAPPPADGHYAYSQLLSLFGQEVRKKQMSPRWMERFKQHLFWYLKAMQWAADFDAAAKYPGEINFTQMRLKAGGVLMFTDLIELAIATELPLAVIRHPVIEHLTEITNYILCVDNDIFSLEKEQLQRETMNLVLVLQNEHGCTIGEALNMAVERHNRYLAAYLELRETLPGFGIWAAAVDKYVYGLETWMQGHLTWMQKDTERYLVN</sequence>
<organism evidence="2 3">
    <name type="scientific">Chitinophaga japonensis</name>
    <name type="common">Flexibacter japonensis</name>
    <dbReference type="NCBI Taxonomy" id="104662"/>
    <lineage>
        <taxon>Bacteria</taxon>
        <taxon>Pseudomonadati</taxon>
        <taxon>Bacteroidota</taxon>
        <taxon>Chitinophagia</taxon>
        <taxon>Chitinophagales</taxon>
        <taxon>Chitinophagaceae</taxon>
        <taxon>Chitinophaga</taxon>
    </lineage>
</organism>
<dbReference type="Proteomes" id="UP000316778">
    <property type="component" value="Unassembled WGS sequence"/>
</dbReference>
<reference evidence="2 3" key="1">
    <citation type="journal article" date="2013" name="Stand. Genomic Sci.">
        <title>Genomic Encyclopedia of Type Strains, Phase I: The one thousand microbial genomes (KMG-I) project.</title>
        <authorList>
            <person name="Kyrpides N.C."/>
            <person name="Woyke T."/>
            <person name="Eisen J.A."/>
            <person name="Garrity G."/>
            <person name="Lilburn T.G."/>
            <person name="Beck B.J."/>
            <person name="Whitman W.B."/>
            <person name="Hugenholtz P."/>
            <person name="Klenk H.P."/>
        </authorList>
    </citation>
    <scope>NUCLEOTIDE SEQUENCE [LARGE SCALE GENOMIC DNA]</scope>
    <source>
        <strain evidence="2 3">DSM 13484</strain>
    </source>
</reference>
<dbReference type="GO" id="GO:0010333">
    <property type="term" value="F:terpene synthase activity"/>
    <property type="evidence" value="ECO:0007669"/>
    <property type="project" value="InterPro"/>
</dbReference>
<dbReference type="Pfam" id="PF19086">
    <property type="entry name" value="Terpene_syn_C_2"/>
    <property type="match status" value="1"/>
</dbReference>
<comment type="similarity">
    <text evidence="1">Belongs to the terpene synthase family.</text>
</comment>
<comment type="cofactor">
    <cofactor evidence="1">
        <name>Mg(2+)</name>
        <dbReference type="ChEBI" id="CHEBI:18420"/>
    </cofactor>
</comment>
<dbReference type="RefSeq" id="WP_145716435.1">
    <property type="nucleotide sequence ID" value="NZ_BAAAFY010000005.1"/>
</dbReference>
<dbReference type="AlphaFoldDB" id="A0A562SZ08"/>
<dbReference type="InterPro" id="IPR008949">
    <property type="entry name" value="Isoprenoid_synthase_dom_sf"/>
</dbReference>
<dbReference type="SUPFAM" id="SSF48576">
    <property type="entry name" value="Terpenoid synthases"/>
    <property type="match status" value="1"/>
</dbReference>
<dbReference type="OrthoDB" id="145336at2"/>
<accession>A0A562SZ08</accession>
<evidence type="ECO:0000313" key="2">
    <source>
        <dbReference type="EMBL" id="TWI86537.1"/>
    </source>
</evidence>
<name>A0A562SZ08_CHIJA</name>
<dbReference type="EC" id="4.2.3.-" evidence="1"/>
<proteinExistence type="inferred from homology"/>
<dbReference type="InterPro" id="IPR034686">
    <property type="entry name" value="Terpene_cyclase-like_2"/>
</dbReference>
<keyword evidence="3" id="KW-1185">Reference proteome</keyword>
<keyword evidence="1" id="KW-0456">Lyase</keyword>
<dbReference type="Gene3D" id="1.10.600.10">
    <property type="entry name" value="Farnesyl Diphosphate Synthase"/>
    <property type="match status" value="1"/>
</dbReference>
<dbReference type="PANTHER" id="PTHR35201:SF4">
    <property type="entry name" value="BETA-PINACENE SYNTHASE-RELATED"/>
    <property type="match status" value="1"/>
</dbReference>
<protein>
    <recommendedName>
        <fullName evidence="1">Terpene synthase</fullName>
        <ecNumber evidence="1">4.2.3.-</ecNumber>
    </recommendedName>
</protein>
<dbReference type="PANTHER" id="PTHR35201">
    <property type="entry name" value="TERPENE SYNTHASE"/>
    <property type="match status" value="1"/>
</dbReference>